<dbReference type="EMBL" id="CM046398">
    <property type="protein sequence ID" value="KAI8531005.1"/>
    <property type="molecule type" value="Genomic_DNA"/>
</dbReference>
<name>A0ACC0LQR3_RHOML</name>
<evidence type="ECO:0000313" key="2">
    <source>
        <dbReference type="Proteomes" id="UP001062846"/>
    </source>
</evidence>
<proteinExistence type="predicted"/>
<comment type="caution">
    <text evidence="1">The sequence shown here is derived from an EMBL/GenBank/DDBJ whole genome shotgun (WGS) entry which is preliminary data.</text>
</comment>
<organism evidence="1 2">
    <name type="scientific">Rhododendron molle</name>
    <name type="common">Chinese azalea</name>
    <name type="synonym">Azalea mollis</name>
    <dbReference type="NCBI Taxonomy" id="49168"/>
    <lineage>
        <taxon>Eukaryota</taxon>
        <taxon>Viridiplantae</taxon>
        <taxon>Streptophyta</taxon>
        <taxon>Embryophyta</taxon>
        <taxon>Tracheophyta</taxon>
        <taxon>Spermatophyta</taxon>
        <taxon>Magnoliopsida</taxon>
        <taxon>eudicotyledons</taxon>
        <taxon>Gunneridae</taxon>
        <taxon>Pentapetalae</taxon>
        <taxon>asterids</taxon>
        <taxon>Ericales</taxon>
        <taxon>Ericaceae</taxon>
        <taxon>Ericoideae</taxon>
        <taxon>Rhodoreae</taxon>
        <taxon>Rhododendron</taxon>
    </lineage>
</organism>
<sequence length="95" mass="10547">MSLPICVISDFFLGWTLASCKAFRIPTPRLVFHGMGVFSMAVIKTAWVQAENCETNSNFESDPLYLPGIEIPFVLTGADSPEGVNIPYHDYNPYS</sequence>
<reference evidence="1" key="1">
    <citation type="submission" date="2022-02" db="EMBL/GenBank/DDBJ databases">
        <title>Plant Genome Project.</title>
        <authorList>
            <person name="Zhang R.-G."/>
        </authorList>
    </citation>
    <scope>NUCLEOTIDE SEQUENCE</scope>
    <source>
        <strain evidence="1">AT1</strain>
    </source>
</reference>
<keyword evidence="2" id="KW-1185">Reference proteome</keyword>
<protein>
    <submittedName>
        <fullName evidence="1">Uncharacterized protein</fullName>
    </submittedName>
</protein>
<dbReference type="Proteomes" id="UP001062846">
    <property type="component" value="Chromosome 11"/>
</dbReference>
<accession>A0ACC0LQR3</accession>
<gene>
    <name evidence="1" type="ORF">RHMOL_Rhmol11G0104000</name>
</gene>
<evidence type="ECO:0000313" key="1">
    <source>
        <dbReference type="EMBL" id="KAI8531005.1"/>
    </source>
</evidence>